<name>A0A016WII9_9BILA</name>
<dbReference type="Proteomes" id="UP000024635">
    <property type="component" value="Unassembled WGS sequence"/>
</dbReference>
<reference evidence="2" key="1">
    <citation type="journal article" date="2015" name="Nat. Genet.">
        <title>The genome and transcriptome of the zoonotic hookworm Ancylostoma ceylanicum identify infection-specific gene families.</title>
        <authorList>
            <person name="Schwarz E.M."/>
            <person name="Hu Y."/>
            <person name="Antoshechkin I."/>
            <person name="Miller M.M."/>
            <person name="Sternberg P.W."/>
            <person name="Aroian R.V."/>
        </authorList>
    </citation>
    <scope>NUCLEOTIDE SEQUENCE</scope>
    <source>
        <strain evidence="2">HY135</strain>
    </source>
</reference>
<dbReference type="EMBL" id="JARK01000279">
    <property type="protein sequence ID" value="EYC39057.1"/>
    <property type="molecule type" value="Genomic_DNA"/>
</dbReference>
<proteinExistence type="predicted"/>
<evidence type="ECO:0000313" key="1">
    <source>
        <dbReference type="EMBL" id="EYC39057.1"/>
    </source>
</evidence>
<dbReference type="AlphaFoldDB" id="A0A016WII9"/>
<sequence length="70" mass="7475">MGGATSPVSLCCTGRCHTTCVAVLYREVPHHLCRCVVLGGATPPVSLCYWRHNSRVVACVTTATPLCRCV</sequence>
<protein>
    <submittedName>
        <fullName evidence="1">Uncharacterized protein</fullName>
    </submittedName>
</protein>
<comment type="caution">
    <text evidence="1">The sequence shown here is derived from an EMBL/GenBank/DDBJ whole genome shotgun (WGS) entry which is preliminary data.</text>
</comment>
<organism evidence="1 2">
    <name type="scientific">Ancylostoma ceylanicum</name>
    <dbReference type="NCBI Taxonomy" id="53326"/>
    <lineage>
        <taxon>Eukaryota</taxon>
        <taxon>Metazoa</taxon>
        <taxon>Ecdysozoa</taxon>
        <taxon>Nematoda</taxon>
        <taxon>Chromadorea</taxon>
        <taxon>Rhabditida</taxon>
        <taxon>Rhabditina</taxon>
        <taxon>Rhabditomorpha</taxon>
        <taxon>Strongyloidea</taxon>
        <taxon>Ancylostomatidae</taxon>
        <taxon>Ancylostomatinae</taxon>
        <taxon>Ancylostoma</taxon>
    </lineage>
</organism>
<keyword evidence="2" id="KW-1185">Reference proteome</keyword>
<evidence type="ECO:0000313" key="2">
    <source>
        <dbReference type="Proteomes" id="UP000024635"/>
    </source>
</evidence>
<accession>A0A016WII9</accession>
<gene>
    <name evidence="1" type="primary">Acey_s0679.g1462</name>
    <name evidence="1" type="ORF">Y032_0679g1462</name>
</gene>